<dbReference type="InterPro" id="IPR000917">
    <property type="entry name" value="Sulfatase_N"/>
</dbReference>
<dbReference type="InterPro" id="IPR017850">
    <property type="entry name" value="Alkaline_phosphatase_core_sf"/>
</dbReference>
<evidence type="ECO:0000313" key="4">
    <source>
        <dbReference type="EMBL" id="GAA4462973.1"/>
    </source>
</evidence>
<comment type="similarity">
    <text evidence="1">Belongs to the sulfatase family.</text>
</comment>
<dbReference type="RefSeq" id="WP_345246405.1">
    <property type="nucleotide sequence ID" value="NZ_BAABHD010000072.1"/>
</dbReference>
<protein>
    <recommendedName>
        <fullName evidence="3">Sulfatase N-terminal domain-containing protein</fullName>
    </recommendedName>
</protein>
<evidence type="ECO:0000259" key="3">
    <source>
        <dbReference type="Pfam" id="PF00884"/>
    </source>
</evidence>
<dbReference type="PANTHER" id="PTHR42693:SF53">
    <property type="entry name" value="ENDO-4-O-SULFATASE"/>
    <property type="match status" value="1"/>
</dbReference>
<evidence type="ECO:0000313" key="5">
    <source>
        <dbReference type="Proteomes" id="UP001501175"/>
    </source>
</evidence>
<gene>
    <name evidence="4" type="ORF">GCM10023189_40360</name>
</gene>
<keyword evidence="2" id="KW-0378">Hydrolase</keyword>
<accession>A0ABP8NB21</accession>
<dbReference type="InterPro" id="IPR050738">
    <property type="entry name" value="Sulfatase"/>
</dbReference>
<dbReference type="EMBL" id="BAABHD010000072">
    <property type="protein sequence ID" value="GAA4462973.1"/>
    <property type="molecule type" value="Genomic_DNA"/>
</dbReference>
<dbReference type="SUPFAM" id="SSF53649">
    <property type="entry name" value="Alkaline phosphatase-like"/>
    <property type="match status" value="1"/>
</dbReference>
<organism evidence="4 5">
    <name type="scientific">Nibrella saemangeumensis</name>
    <dbReference type="NCBI Taxonomy" id="1084526"/>
    <lineage>
        <taxon>Bacteria</taxon>
        <taxon>Pseudomonadati</taxon>
        <taxon>Bacteroidota</taxon>
        <taxon>Cytophagia</taxon>
        <taxon>Cytophagales</taxon>
        <taxon>Spirosomataceae</taxon>
        <taxon>Nibrella</taxon>
    </lineage>
</organism>
<feature type="domain" description="Sulfatase N-terminal" evidence="3">
    <location>
        <begin position="3"/>
        <end position="166"/>
    </location>
</feature>
<comment type="caution">
    <text evidence="4">The sequence shown here is derived from an EMBL/GenBank/DDBJ whole genome shotgun (WGS) entry which is preliminary data.</text>
</comment>
<dbReference type="Proteomes" id="UP001501175">
    <property type="component" value="Unassembled WGS sequence"/>
</dbReference>
<sequence length="274" mass="31083">MGDKAAAFIRQHQDRPFFLYLPFTIPHASLQAPDAAVAEYRDRFPETLYHGQQNYAATPYPRATYAAMITYMDKKVGEVMALLKELNLDDHTLVLFTSDNGTTFNGGVDAAFFESVGPFRGLKMDVFEGGIRMPMIARWPGKIAPGRVTNHLGAHYDILATLVDVVKAKPVKTDGISFLPTLLGQVAKQKKHEYLYWEYPEKGGQVAIRMGNWKGVKVNMKTNKAARWELYDLEKDKSETTNLASKYPAIIAKFDNIVWKEHQPSHVPEWEFIR</sequence>
<dbReference type="PANTHER" id="PTHR42693">
    <property type="entry name" value="ARYLSULFATASE FAMILY MEMBER"/>
    <property type="match status" value="1"/>
</dbReference>
<proteinExistence type="inferred from homology"/>
<evidence type="ECO:0000256" key="1">
    <source>
        <dbReference type="ARBA" id="ARBA00008779"/>
    </source>
</evidence>
<reference evidence="5" key="1">
    <citation type="journal article" date="2019" name="Int. J. Syst. Evol. Microbiol.">
        <title>The Global Catalogue of Microorganisms (GCM) 10K type strain sequencing project: providing services to taxonomists for standard genome sequencing and annotation.</title>
        <authorList>
            <consortium name="The Broad Institute Genomics Platform"/>
            <consortium name="The Broad Institute Genome Sequencing Center for Infectious Disease"/>
            <person name="Wu L."/>
            <person name="Ma J."/>
        </authorList>
    </citation>
    <scope>NUCLEOTIDE SEQUENCE [LARGE SCALE GENOMIC DNA]</scope>
    <source>
        <strain evidence="5">JCM 17927</strain>
    </source>
</reference>
<dbReference type="Pfam" id="PF00884">
    <property type="entry name" value="Sulfatase"/>
    <property type="match status" value="1"/>
</dbReference>
<keyword evidence="5" id="KW-1185">Reference proteome</keyword>
<dbReference type="Gene3D" id="3.30.1120.10">
    <property type="match status" value="1"/>
</dbReference>
<dbReference type="Gene3D" id="3.40.720.10">
    <property type="entry name" value="Alkaline Phosphatase, subunit A"/>
    <property type="match status" value="1"/>
</dbReference>
<name>A0ABP8NB21_9BACT</name>
<evidence type="ECO:0000256" key="2">
    <source>
        <dbReference type="ARBA" id="ARBA00022801"/>
    </source>
</evidence>